<dbReference type="AlphaFoldDB" id="A0A1M7EUG7"/>
<dbReference type="GO" id="GO:0005886">
    <property type="term" value="C:plasma membrane"/>
    <property type="evidence" value="ECO:0007669"/>
    <property type="project" value="TreeGrafter"/>
</dbReference>
<reference evidence="3 4" key="1">
    <citation type="submission" date="2016-11" db="EMBL/GenBank/DDBJ databases">
        <authorList>
            <person name="Jaros S."/>
            <person name="Januszkiewicz K."/>
            <person name="Wedrychowicz H."/>
        </authorList>
    </citation>
    <scope>NUCLEOTIDE SEQUENCE [LARGE SCALE GENOMIC DNA]</scope>
    <source>
        <strain evidence="3 4">GAS499</strain>
    </source>
</reference>
<name>A0A1M7EUG7_9BRAD</name>
<comment type="subcellular location">
    <subcellularLocation>
        <location evidence="1">Cell envelope</location>
    </subcellularLocation>
</comment>
<dbReference type="PANTHER" id="PTHR34820">
    <property type="entry name" value="INNER MEMBRANE PROTEIN YEBZ"/>
    <property type="match status" value="1"/>
</dbReference>
<organism evidence="3 4">
    <name type="scientific">Bradyrhizobium lablabi</name>
    <dbReference type="NCBI Taxonomy" id="722472"/>
    <lineage>
        <taxon>Bacteria</taxon>
        <taxon>Pseudomonadati</taxon>
        <taxon>Pseudomonadota</taxon>
        <taxon>Alphaproteobacteria</taxon>
        <taxon>Hyphomicrobiales</taxon>
        <taxon>Nitrobacteraceae</taxon>
        <taxon>Bradyrhizobium</taxon>
    </lineage>
</organism>
<dbReference type="EMBL" id="LT670844">
    <property type="protein sequence ID" value="SHL95452.1"/>
    <property type="molecule type" value="Genomic_DNA"/>
</dbReference>
<dbReference type="PANTHER" id="PTHR34820:SF4">
    <property type="entry name" value="INNER MEMBRANE PROTEIN YEBZ"/>
    <property type="match status" value="1"/>
</dbReference>
<gene>
    <name evidence="3" type="ORF">SAMN05444159_7282</name>
</gene>
<sequence>MRSAGYAWYLVTIAALAASPVTAQQPPLALHIHTEHAMFQVLISPGHVGTDSFVLQLMSGDGSLLPVKEATLTLSLPGRGIAPLARKATLGGDGYWHVADVPIPQPGRWHLRIDARTASQNITLEDDVEVPAR</sequence>
<dbReference type="GO" id="GO:0030313">
    <property type="term" value="C:cell envelope"/>
    <property type="evidence" value="ECO:0007669"/>
    <property type="project" value="UniProtKB-SubCell"/>
</dbReference>
<evidence type="ECO:0008006" key="5">
    <source>
        <dbReference type="Google" id="ProtNLM"/>
    </source>
</evidence>
<feature type="chain" id="PRO_5013337074" description="YtkA-like domain-containing protein" evidence="2">
    <location>
        <begin position="24"/>
        <end position="133"/>
    </location>
</feature>
<keyword evidence="2" id="KW-0732">Signal</keyword>
<proteinExistence type="predicted"/>
<evidence type="ECO:0000256" key="1">
    <source>
        <dbReference type="ARBA" id="ARBA00004196"/>
    </source>
</evidence>
<evidence type="ECO:0000256" key="2">
    <source>
        <dbReference type="SAM" id="SignalP"/>
    </source>
</evidence>
<dbReference type="Proteomes" id="UP000189935">
    <property type="component" value="Chromosome I"/>
</dbReference>
<dbReference type="GO" id="GO:0006825">
    <property type="term" value="P:copper ion transport"/>
    <property type="evidence" value="ECO:0007669"/>
    <property type="project" value="InterPro"/>
</dbReference>
<protein>
    <recommendedName>
        <fullName evidence="5">YtkA-like domain-containing protein</fullName>
    </recommendedName>
</protein>
<dbReference type="InterPro" id="IPR032694">
    <property type="entry name" value="CopC/D"/>
</dbReference>
<evidence type="ECO:0000313" key="4">
    <source>
        <dbReference type="Proteomes" id="UP000189935"/>
    </source>
</evidence>
<evidence type="ECO:0000313" key="3">
    <source>
        <dbReference type="EMBL" id="SHL95452.1"/>
    </source>
</evidence>
<feature type="signal peptide" evidence="2">
    <location>
        <begin position="1"/>
        <end position="23"/>
    </location>
</feature>
<accession>A0A1M7EUG7</accession>